<protein>
    <recommendedName>
        <fullName evidence="3">Integrase family protein</fullName>
    </recommendedName>
</protein>
<accession>D3F9E0</accession>
<proteinExistence type="predicted"/>
<sequence length="110" mass="12680">MGCTTEPERPRRRRVERGIYLQPNGKYTVCCRHAGRLRFRTIDRDLGDARRARAALTTAVRDGTEPVSPRLRFDAVVRWWLERFEAELTGFVELTEDVGRAEPTFAAMQA</sequence>
<dbReference type="EMBL" id="CP001854">
    <property type="protein sequence ID" value="ADB49107.1"/>
    <property type="molecule type" value="Genomic_DNA"/>
</dbReference>
<organism evidence="1 2">
    <name type="scientific">Conexibacter woesei (strain DSM 14684 / CCUG 47730 / CIP 108061 / JCM 11494 / NBRC 100937 / ID131577)</name>
    <dbReference type="NCBI Taxonomy" id="469383"/>
    <lineage>
        <taxon>Bacteria</taxon>
        <taxon>Bacillati</taxon>
        <taxon>Actinomycetota</taxon>
        <taxon>Thermoleophilia</taxon>
        <taxon>Solirubrobacterales</taxon>
        <taxon>Conexibacteraceae</taxon>
        <taxon>Conexibacter</taxon>
    </lineage>
</organism>
<reference evidence="1 2" key="1">
    <citation type="journal article" date="2010" name="Stand. Genomic Sci.">
        <title>Complete genome sequence of Conexibacter woesei type strain (ID131577).</title>
        <authorList>
            <person name="Pukall R."/>
            <person name="Lapidus A."/>
            <person name="Glavina Del Rio T."/>
            <person name="Copeland A."/>
            <person name="Tice H."/>
            <person name="Cheng J.-F."/>
            <person name="Lucas S."/>
            <person name="Chen F."/>
            <person name="Nolan M."/>
            <person name="Bruce D."/>
            <person name="Goodwin L."/>
            <person name="Pitluck S."/>
            <person name="Mavromatis K."/>
            <person name="Ivanova N."/>
            <person name="Ovchinnikova G."/>
            <person name="Pati A."/>
            <person name="Chen A."/>
            <person name="Palaniappan K."/>
            <person name="Land M."/>
            <person name="Hauser L."/>
            <person name="Chang Y.-J."/>
            <person name="Jeffries C.D."/>
            <person name="Chain P."/>
            <person name="Meincke L."/>
            <person name="Sims D."/>
            <person name="Brettin T."/>
            <person name="Detter J.C."/>
            <person name="Rohde M."/>
            <person name="Goeker M."/>
            <person name="Bristow J."/>
            <person name="Eisen J.A."/>
            <person name="Markowitz V."/>
            <person name="Kyrpides N.C."/>
            <person name="Klenk H.-P."/>
            <person name="Hugenholtz P."/>
        </authorList>
    </citation>
    <scope>NUCLEOTIDE SEQUENCE [LARGE SCALE GENOMIC DNA]</scope>
    <source>
        <strain evidence="2">DSM 14684 / CIP 108061 / JCM 11494 / NBRC 100937 / ID131577</strain>
    </source>
</reference>
<name>D3F9E0_CONWI</name>
<gene>
    <name evidence="1" type="ordered locus">Cwoe_0673</name>
</gene>
<reference evidence="2" key="2">
    <citation type="submission" date="2010-01" db="EMBL/GenBank/DDBJ databases">
        <title>The complete genome of Conexibacter woesei DSM 14684.</title>
        <authorList>
            <consortium name="US DOE Joint Genome Institute (JGI-PGF)"/>
            <person name="Lucas S."/>
            <person name="Copeland A."/>
            <person name="Lapidus A."/>
            <person name="Glavina del Rio T."/>
            <person name="Dalin E."/>
            <person name="Tice H."/>
            <person name="Bruce D."/>
            <person name="Goodwin L."/>
            <person name="Pitluck S."/>
            <person name="Kyrpides N."/>
            <person name="Mavromatis K."/>
            <person name="Ivanova N."/>
            <person name="Mikhailova N."/>
            <person name="Chertkov O."/>
            <person name="Brettin T."/>
            <person name="Detter J.C."/>
            <person name="Han C."/>
            <person name="Larimer F."/>
            <person name="Land M."/>
            <person name="Hauser L."/>
            <person name="Markowitz V."/>
            <person name="Cheng J.-F."/>
            <person name="Hugenholtz P."/>
            <person name="Woyke T."/>
            <person name="Wu D."/>
            <person name="Pukall R."/>
            <person name="Steenblock K."/>
            <person name="Schneider S."/>
            <person name="Klenk H.-P."/>
            <person name="Eisen J.A."/>
        </authorList>
    </citation>
    <scope>NUCLEOTIDE SEQUENCE [LARGE SCALE GENOMIC DNA]</scope>
    <source>
        <strain evidence="2">DSM 14684 / CIP 108061 / JCM 11494 / NBRC 100937 / ID131577</strain>
    </source>
</reference>
<evidence type="ECO:0000313" key="1">
    <source>
        <dbReference type="EMBL" id="ADB49107.1"/>
    </source>
</evidence>
<dbReference type="RefSeq" id="WP_012932160.1">
    <property type="nucleotide sequence ID" value="NC_013739.1"/>
</dbReference>
<dbReference type="KEGG" id="cwo:Cwoe_0673"/>
<keyword evidence="2" id="KW-1185">Reference proteome</keyword>
<dbReference type="HOGENOM" id="CLU_2166676_0_0_11"/>
<evidence type="ECO:0000313" key="2">
    <source>
        <dbReference type="Proteomes" id="UP000008229"/>
    </source>
</evidence>
<evidence type="ECO:0008006" key="3">
    <source>
        <dbReference type="Google" id="ProtNLM"/>
    </source>
</evidence>
<dbReference type="Proteomes" id="UP000008229">
    <property type="component" value="Chromosome"/>
</dbReference>
<dbReference type="AlphaFoldDB" id="D3F9E0"/>